<name>A0AAE1XND7_9LAMI</name>
<dbReference type="AlphaFoldDB" id="A0AAE1XND7"/>
<reference evidence="1" key="1">
    <citation type="submission" date="2020-06" db="EMBL/GenBank/DDBJ databases">
        <authorList>
            <person name="Li T."/>
            <person name="Hu X."/>
            <person name="Zhang T."/>
            <person name="Song X."/>
            <person name="Zhang H."/>
            <person name="Dai N."/>
            <person name="Sheng W."/>
            <person name="Hou X."/>
            <person name="Wei L."/>
        </authorList>
    </citation>
    <scope>NUCLEOTIDE SEQUENCE</scope>
    <source>
        <strain evidence="1">3651</strain>
        <tissue evidence="1">Leaf</tissue>
    </source>
</reference>
<evidence type="ECO:0000313" key="2">
    <source>
        <dbReference type="Proteomes" id="UP001293254"/>
    </source>
</evidence>
<dbReference type="EMBL" id="JACGWO010000011">
    <property type="protein sequence ID" value="KAK4415065.1"/>
    <property type="molecule type" value="Genomic_DNA"/>
</dbReference>
<sequence>MPESCIDLTAEMRRRVAVICVADSPIHRAVVNVRDAAVPNARGIFDQTFCRSREVFQIALMPIVERYFRSPNRHCLQVWVFTRAAAIRISAPITVTFGSNFR</sequence>
<comment type="caution">
    <text evidence="1">The sequence shown here is derived from an EMBL/GenBank/DDBJ whole genome shotgun (WGS) entry which is preliminary data.</text>
</comment>
<keyword evidence="2" id="KW-1185">Reference proteome</keyword>
<organism evidence="1 2">
    <name type="scientific">Sesamum alatum</name>
    <dbReference type="NCBI Taxonomy" id="300844"/>
    <lineage>
        <taxon>Eukaryota</taxon>
        <taxon>Viridiplantae</taxon>
        <taxon>Streptophyta</taxon>
        <taxon>Embryophyta</taxon>
        <taxon>Tracheophyta</taxon>
        <taxon>Spermatophyta</taxon>
        <taxon>Magnoliopsida</taxon>
        <taxon>eudicotyledons</taxon>
        <taxon>Gunneridae</taxon>
        <taxon>Pentapetalae</taxon>
        <taxon>asterids</taxon>
        <taxon>lamiids</taxon>
        <taxon>Lamiales</taxon>
        <taxon>Pedaliaceae</taxon>
        <taxon>Sesamum</taxon>
    </lineage>
</organism>
<reference evidence="1" key="2">
    <citation type="journal article" date="2024" name="Plant">
        <title>Genomic evolution and insights into agronomic trait innovations of Sesamum species.</title>
        <authorList>
            <person name="Miao H."/>
            <person name="Wang L."/>
            <person name="Qu L."/>
            <person name="Liu H."/>
            <person name="Sun Y."/>
            <person name="Le M."/>
            <person name="Wang Q."/>
            <person name="Wei S."/>
            <person name="Zheng Y."/>
            <person name="Lin W."/>
            <person name="Duan Y."/>
            <person name="Cao H."/>
            <person name="Xiong S."/>
            <person name="Wang X."/>
            <person name="Wei L."/>
            <person name="Li C."/>
            <person name="Ma Q."/>
            <person name="Ju M."/>
            <person name="Zhao R."/>
            <person name="Li G."/>
            <person name="Mu C."/>
            <person name="Tian Q."/>
            <person name="Mei H."/>
            <person name="Zhang T."/>
            <person name="Gao T."/>
            <person name="Zhang H."/>
        </authorList>
    </citation>
    <scope>NUCLEOTIDE SEQUENCE</scope>
    <source>
        <strain evidence="1">3651</strain>
    </source>
</reference>
<gene>
    <name evidence="1" type="ORF">Salat_2613600</name>
</gene>
<accession>A0AAE1XND7</accession>
<proteinExistence type="predicted"/>
<dbReference type="Proteomes" id="UP001293254">
    <property type="component" value="Unassembled WGS sequence"/>
</dbReference>
<evidence type="ECO:0000313" key="1">
    <source>
        <dbReference type="EMBL" id="KAK4415065.1"/>
    </source>
</evidence>
<protein>
    <submittedName>
        <fullName evidence="1">Uncharacterized protein</fullName>
    </submittedName>
</protein>